<protein>
    <submittedName>
        <fullName evidence="2">Methyltransferase type 12</fullName>
    </submittedName>
</protein>
<proteinExistence type="predicted"/>
<keyword evidence="2" id="KW-0808">Transferase</keyword>
<dbReference type="EMBL" id="CAGS01000181">
    <property type="protein sequence ID" value="CCF83690.1"/>
    <property type="molecule type" value="Genomic_DNA"/>
</dbReference>
<organism evidence="2 3">
    <name type="scientific">Nitrolancea hollandica Lb</name>
    <dbReference type="NCBI Taxonomy" id="1129897"/>
    <lineage>
        <taxon>Bacteria</taxon>
        <taxon>Pseudomonadati</taxon>
        <taxon>Thermomicrobiota</taxon>
        <taxon>Thermomicrobia</taxon>
        <taxon>Sphaerobacterales</taxon>
        <taxon>Sphaerobacterineae</taxon>
        <taxon>Sphaerobacteraceae</taxon>
        <taxon>Nitrolancea</taxon>
    </lineage>
</organism>
<comment type="caution">
    <text evidence="2">The sequence shown here is derived from an EMBL/GenBank/DDBJ whole genome shotgun (WGS) entry which is preliminary data.</text>
</comment>
<dbReference type="SUPFAM" id="SSF53335">
    <property type="entry name" value="S-adenosyl-L-methionine-dependent methyltransferases"/>
    <property type="match status" value="1"/>
</dbReference>
<dbReference type="GO" id="GO:0008168">
    <property type="term" value="F:methyltransferase activity"/>
    <property type="evidence" value="ECO:0007669"/>
    <property type="project" value="UniProtKB-KW"/>
</dbReference>
<dbReference type="InterPro" id="IPR019410">
    <property type="entry name" value="Methyltransf_16"/>
</dbReference>
<dbReference type="AlphaFoldDB" id="I4EG78"/>
<gene>
    <name evidence="2" type="ORF">NITHO_2610002</name>
</gene>
<dbReference type="PANTHER" id="PTHR14614:SF132">
    <property type="entry name" value="PROTEIN-LYSINE METHYLTRANSFERASE C42C1.13"/>
    <property type="match status" value="1"/>
</dbReference>
<keyword evidence="3" id="KW-1185">Reference proteome</keyword>
<evidence type="ECO:0000313" key="2">
    <source>
        <dbReference type="EMBL" id="CCF83690.1"/>
    </source>
</evidence>
<dbReference type="GO" id="GO:0032259">
    <property type="term" value="P:methylation"/>
    <property type="evidence" value="ECO:0007669"/>
    <property type="project" value="UniProtKB-KW"/>
</dbReference>
<dbReference type="Proteomes" id="UP000004221">
    <property type="component" value="Unassembled WGS sequence"/>
</dbReference>
<dbReference type="PANTHER" id="PTHR14614">
    <property type="entry name" value="HEPATOCELLULAR CARCINOMA-ASSOCIATED ANTIGEN"/>
    <property type="match status" value="1"/>
</dbReference>
<dbReference type="Gene3D" id="3.40.50.150">
    <property type="entry name" value="Vaccinia Virus protein VP39"/>
    <property type="match status" value="1"/>
</dbReference>
<dbReference type="InterPro" id="IPR029063">
    <property type="entry name" value="SAM-dependent_MTases_sf"/>
</dbReference>
<reference evidence="2 3" key="1">
    <citation type="journal article" date="2012" name="ISME J.">
        <title>Nitrification expanded: discovery, physiology and genomics of a nitrite-oxidizing bacterium from the phylum Chloroflexi.</title>
        <authorList>
            <person name="Sorokin D.Y."/>
            <person name="Lucker S."/>
            <person name="Vejmelkova D."/>
            <person name="Kostrikina N.A."/>
            <person name="Kleerebezem R."/>
            <person name="Rijpstra W.I."/>
            <person name="Damste J.S."/>
            <person name="Le Paslier D."/>
            <person name="Muyzer G."/>
            <person name="Wagner M."/>
            <person name="van Loosdrecht M.C."/>
            <person name="Daims H."/>
        </authorList>
    </citation>
    <scope>NUCLEOTIDE SEQUENCE [LARGE SCALE GENOMIC DNA]</scope>
    <source>
        <strain evidence="3">none</strain>
    </source>
</reference>
<sequence>MLPPDAQHESSNSFQERPLAMSHLPTPDRVTPPGIVQPFVRLRTRLERFGPLRDVRLDVPRTPHSFHILQPESIDPFLDAVEFDPEQNLPYWAELWPSGLALAGTILRHGGALYGKRALEIGSGLGVTAIAAIAAGARLTVADYSSTSLLFCRYNALRNTGRQPRTFQLNWRQPSKGLLTEAASGFDAILAADILYESRDVEPLLALIDRLITPSGILWLAEPGRPVARVFLDALRRSGWSGTVEHYEGPWPDPKDVGVRVRVHRLRRARTAG</sequence>
<name>I4EG78_9BACT</name>
<dbReference type="Pfam" id="PF10294">
    <property type="entry name" value="Methyltransf_16"/>
    <property type="match status" value="1"/>
</dbReference>
<feature type="region of interest" description="Disordered" evidence="1">
    <location>
        <begin position="1"/>
        <end position="29"/>
    </location>
</feature>
<evidence type="ECO:0000313" key="3">
    <source>
        <dbReference type="Proteomes" id="UP000004221"/>
    </source>
</evidence>
<accession>I4EG78</accession>
<keyword evidence="2" id="KW-0489">Methyltransferase</keyword>
<evidence type="ECO:0000256" key="1">
    <source>
        <dbReference type="SAM" id="MobiDB-lite"/>
    </source>
</evidence>